<name>A0A1L9PA92_ASPVE</name>
<dbReference type="InterPro" id="IPR052988">
    <property type="entry name" value="Oryzine_lactonohydrolase"/>
</dbReference>
<dbReference type="PANTHER" id="PTHR47064">
    <property type="entry name" value="PUTATIVE (AFU_ORTHOLOGUE AFUA_1G08990)-RELATED"/>
    <property type="match status" value="1"/>
</dbReference>
<dbReference type="InterPro" id="IPR013658">
    <property type="entry name" value="SGL"/>
</dbReference>
<proteinExistence type="predicted"/>
<evidence type="ECO:0000313" key="3">
    <source>
        <dbReference type="Proteomes" id="UP000184073"/>
    </source>
</evidence>
<sequence>MPPTTPFLIHDDRFRAILGESPTLDLLADNEAYPFAHEAGVFLPSRNELYITSNRINDPTDSQRVQITRVVLEKDNPSAPVTCDELSLPVPMANGGVNYKDGVLICAQGTMDEPSGQYHVQTSPPYKTSIMKTDFYGRPFNSVNDVVVHSDGTIWFTDPTYGYEQRYRPAPRLPSQVYRYNPDNGSIRAMADGFGKPNGICFSPDEKVVYVTDTDWMRGDGTTDDTRVSSIYAFDVITRHDQPFLANRRLFAMADNGIPDGIKCDLDGNVYSGCGDGVNVWSPGGELLGRILLEGGVANFCFGRDGEIFLLNENRLWRAKLNGGVKGALLGL</sequence>
<accession>A0A1L9PA92</accession>
<dbReference type="Gene3D" id="2.120.10.30">
    <property type="entry name" value="TolB, C-terminal domain"/>
    <property type="match status" value="1"/>
</dbReference>
<evidence type="ECO:0000313" key="2">
    <source>
        <dbReference type="EMBL" id="OJI98395.1"/>
    </source>
</evidence>
<dbReference type="OrthoDB" id="423498at2759"/>
<dbReference type="AlphaFoldDB" id="A0A1L9PA92"/>
<dbReference type="PANTHER" id="PTHR47064:SF2">
    <property type="entry name" value="SMP-30_GLUCONOLACTONASE_LRE-LIKE REGION DOMAIN-CONTAINING PROTEIN-RELATED"/>
    <property type="match status" value="1"/>
</dbReference>
<dbReference type="EMBL" id="KV878126">
    <property type="protein sequence ID" value="OJI98395.1"/>
    <property type="molecule type" value="Genomic_DNA"/>
</dbReference>
<dbReference type="VEuPathDB" id="FungiDB:ASPVEDRAFT_125636"/>
<keyword evidence="3" id="KW-1185">Reference proteome</keyword>
<feature type="domain" description="SMP-30/Gluconolactonase/LRE-like region" evidence="1">
    <location>
        <begin position="103"/>
        <end position="303"/>
    </location>
</feature>
<reference evidence="3" key="1">
    <citation type="journal article" date="2017" name="Genome Biol.">
        <title>Comparative genomics reveals high biological diversity and specific adaptations in the industrially and medically important fungal genus Aspergillus.</title>
        <authorList>
            <person name="de Vries R.P."/>
            <person name="Riley R."/>
            <person name="Wiebenga A."/>
            <person name="Aguilar-Osorio G."/>
            <person name="Amillis S."/>
            <person name="Uchima C.A."/>
            <person name="Anderluh G."/>
            <person name="Asadollahi M."/>
            <person name="Askin M."/>
            <person name="Barry K."/>
            <person name="Battaglia E."/>
            <person name="Bayram O."/>
            <person name="Benocci T."/>
            <person name="Braus-Stromeyer S.A."/>
            <person name="Caldana C."/>
            <person name="Canovas D."/>
            <person name="Cerqueira G.C."/>
            <person name="Chen F."/>
            <person name="Chen W."/>
            <person name="Choi C."/>
            <person name="Clum A."/>
            <person name="Dos Santos R.A."/>
            <person name="Damasio A.R."/>
            <person name="Diallinas G."/>
            <person name="Emri T."/>
            <person name="Fekete E."/>
            <person name="Flipphi M."/>
            <person name="Freyberg S."/>
            <person name="Gallo A."/>
            <person name="Gournas C."/>
            <person name="Habgood R."/>
            <person name="Hainaut M."/>
            <person name="Harispe M.L."/>
            <person name="Henrissat B."/>
            <person name="Hilden K.S."/>
            <person name="Hope R."/>
            <person name="Hossain A."/>
            <person name="Karabika E."/>
            <person name="Karaffa L."/>
            <person name="Karanyi Z."/>
            <person name="Krasevec N."/>
            <person name="Kuo A."/>
            <person name="Kusch H."/>
            <person name="LaButti K."/>
            <person name="Lagendijk E.L."/>
            <person name="Lapidus A."/>
            <person name="Levasseur A."/>
            <person name="Lindquist E."/>
            <person name="Lipzen A."/>
            <person name="Logrieco A.F."/>
            <person name="MacCabe A."/>
            <person name="Maekelae M.R."/>
            <person name="Malavazi I."/>
            <person name="Melin P."/>
            <person name="Meyer V."/>
            <person name="Mielnichuk N."/>
            <person name="Miskei M."/>
            <person name="Molnar A.P."/>
            <person name="Mule G."/>
            <person name="Ngan C.Y."/>
            <person name="Orejas M."/>
            <person name="Orosz E."/>
            <person name="Ouedraogo J.P."/>
            <person name="Overkamp K.M."/>
            <person name="Park H.-S."/>
            <person name="Perrone G."/>
            <person name="Piumi F."/>
            <person name="Punt P.J."/>
            <person name="Ram A.F."/>
            <person name="Ramon A."/>
            <person name="Rauscher S."/>
            <person name="Record E."/>
            <person name="Riano-Pachon D.M."/>
            <person name="Robert V."/>
            <person name="Roehrig J."/>
            <person name="Ruller R."/>
            <person name="Salamov A."/>
            <person name="Salih N.S."/>
            <person name="Samson R.A."/>
            <person name="Sandor E."/>
            <person name="Sanguinetti M."/>
            <person name="Schuetze T."/>
            <person name="Sepcic K."/>
            <person name="Shelest E."/>
            <person name="Sherlock G."/>
            <person name="Sophianopoulou V."/>
            <person name="Squina F.M."/>
            <person name="Sun H."/>
            <person name="Susca A."/>
            <person name="Todd R.B."/>
            <person name="Tsang A."/>
            <person name="Unkles S.E."/>
            <person name="van de Wiele N."/>
            <person name="van Rossen-Uffink D."/>
            <person name="Oliveira J.V."/>
            <person name="Vesth T.C."/>
            <person name="Visser J."/>
            <person name="Yu J.-H."/>
            <person name="Zhou M."/>
            <person name="Andersen M.R."/>
            <person name="Archer D.B."/>
            <person name="Baker S.E."/>
            <person name="Benoit I."/>
            <person name="Brakhage A.A."/>
            <person name="Braus G.H."/>
            <person name="Fischer R."/>
            <person name="Frisvad J.C."/>
            <person name="Goldman G.H."/>
            <person name="Houbraken J."/>
            <person name="Oakley B."/>
            <person name="Pocsi I."/>
            <person name="Scazzocchio C."/>
            <person name="Seiboth B."/>
            <person name="vanKuyk P.A."/>
            <person name="Wortman J."/>
            <person name="Dyer P.S."/>
            <person name="Grigoriev I.V."/>
        </authorList>
    </citation>
    <scope>NUCLEOTIDE SEQUENCE [LARGE SCALE GENOMIC DNA]</scope>
    <source>
        <strain evidence="3">CBS 583.65</strain>
    </source>
</reference>
<protein>
    <recommendedName>
        <fullName evidence="1">SMP-30/Gluconolactonase/LRE-like region domain-containing protein</fullName>
    </recommendedName>
</protein>
<organism evidence="2 3">
    <name type="scientific">Aspergillus versicolor CBS 583.65</name>
    <dbReference type="NCBI Taxonomy" id="1036611"/>
    <lineage>
        <taxon>Eukaryota</taxon>
        <taxon>Fungi</taxon>
        <taxon>Dikarya</taxon>
        <taxon>Ascomycota</taxon>
        <taxon>Pezizomycotina</taxon>
        <taxon>Eurotiomycetes</taxon>
        <taxon>Eurotiomycetidae</taxon>
        <taxon>Eurotiales</taxon>
        <taxon>Aspergillaceae</taxon>
        <taxon>Aspergillus</taxon>
        <taxon>Aspergillus subgen. Nidulantes</taxon>
    </lineage>
</organism>
<gene>
    <name evidence="2" type="ORF">ASPVEDRAFT_125636</name>
</gene>
<dbReference type="GeneID" id="63721801"/>
<dbReference type="RefSeq" id="XP_040664158.1">
    <property type="nucleotide sequence ID" value="XM_040806290.1"/>
</dbReference>
<dbReference type="Pfam" id="PF08450">
    <property type="entry name" value="SGL"/>
    <property type="match status" value="1"/>
</dbReference>
<dbReference type="SUPFAM" id="SSF63829">
    <property type="entry name" value="Calcium-dependent phosphotriesterase"/>
    <property type="match status" value="1"/>
</dbReference>
<dbReference type="Proteomes" id="UP000184073">
    <property type="component" value="Unassembled WGS sequence"/>
</dbReference>
<evidence type="ECO:0000259" key="1">
    <source>
        <dbReference type="Pfam" id="PF08450"/>
    </source>
</evidence>
<dbReference type="STRING" id="1036611.A0A1L9PA92"/>
<dbReference type="InterPro" id="IPR011042">
    <property type="entry name" value="6-blade_b-propeller_TolB-like"/>
</dbReference>